<evidence type="ECO:0000313" key="7">
    <source>
        <dbReference type="EMBL" id="PJE63492.1"/>
    </source>
</evidence>
<keyword evidence="5" id="KW-0694">RNA-binding</keyword>
<organism evidence="7 8">
    <name type="scientific">Candidatus Roizmanbacteria bacterium CG10_big_fil_rev_8_21_14_0_10_45_7</name>
    <dbReference type="NCBI Taxonomy" id="1974854"/>
    <lineage>
        <taxon>Bacteria</taxon>
        <taxon>Candidatus Roizmaniibacteriota</taxon>
    </lineage>
</organism>
<evidence type="ECO:0000256" key="1">
    <source>
        <dbReference type="ARBA" id="ARBA00010618"/>
    </source>
</evidence>
<evidence type="ECO:0000313" key="8">
    <source>
        <dbReference type="Proteomes" id="UP000231569"/>
    </source>
</evidence>
<dbReference type="InterPro" id="IPR008991">
    <property type="entry name" value="Translation_prot_SH3-like_sf"/>
</dbReference>
<evidence type="ECO:0000256" key="2">
    <source>
        <dbReference type="ARBA" id="ARBA00022980"/>
    </source>
</evidence>
<evidence type="ECO:0000259" key="6">
    <source>
        <dbReference type="SMART" id="SM00739"/>
    </source>
</evidence>
<dbReference type="GO" id="GO:0003735">
    <property type="term" value="F:structural constituent of ribosome"/>
    <property type="evidence" value="ECO:0007669"/>
    <property type="project" value="InterPro"/>
</dbReference>
<dbReference type="CDD" id="cd06089">
    <property type="entry name" value="KOW_RPL26"/>
    <property type="match status" value="1"/>
</dbReference>
<dbReference type="InterPro" id="IPR005825">
    <property type="entry name" value="Ribosomal_uL24_CS"/>
</dbReference>
<dbReference type="InterPro" id="IPR005824">
    <property type="entry name" value="KOW"/>
</dbReference>
<dbReference type="InterPro" id="IPR041988">
    <property type="entry name" value="Ribosomal_uL24_KOW"/>
</dbReference>
<name>A0A2M8KU89_9BACT</name>
<feature type="domain" description="KOW" evidence="6">
    <location>
        <begin position="2"/>
        <end position="29"/>
    </location>
</feature>
<accession>A0A2M8KU89</accession>
<comment type="similarity">
    <text evidence="1 5">Belongs to the universal ribosomal protein uL24 family.</text>
</comment>
<dbReference type="SMART" id="SM00739">
    <property type="entry name" value="KOW"/>
    <property type="match status" value="1"/>
</dbReference>
<dbReference type="InterPro" id="IPR003256">
    <property type="entry name" value="Ribosomal_uL24"/>
</dbReference>
<dbReference type="Proteomes" id="UP000231569">
    <property type="component" value="Unassembled WGS sequence"/>
</dbReference>
<dbReference type="PANTHER" id="PTHR12903">
    <property type="entry name" value="MITOCHONDRIAL RIBOSOMAL PROTEIN L24"/>
    <property type="match status" value="1"/>
</dbReference>
<dbReference type="SUPFAM" id="SSF50104">
    <property type="entry name" value="Translation proteins SH3-like domain"/>
    <property type="match status" value="1"/>
</dbReference>
<dbReference type="GO" id="GO:0006412">
    <property type="term" value="P:translation"/>
    <property type="evidence" value="ECO:0007669"/>
    <property type="project" value="UniProtKB-UniRule"/>
</dbReference>
<dbReference type="InterPro" id="IPR057264">
    <property type="entry name" value="Ribosomal_uL24_C"/>
</dbReference>
<evidence type="ECO:0000256" key="5">
    <source>
        <dbReference type="HAMAP-Rule" id="MF_01326"/>
    </source>
</evidence>
<dbReference type="GO" id="GO:1990904">
    <property type="term" value="C:ribonucleoprotein complex"/>
    <property type="evidence" value="ECO:0007669"/>
    <property type="project" value="UniProtKB-KW"/>
</dbReference>
<comment type="function">
    <text evidence="5">One of the proteins that surrounds the polypeptide exit tunnel on the outside of the subunit.</text>
</comment>
<gene>
    <name evidence="5" type="primary">rplX</name>
    <name evidence="7" type="ORF">COU89_03005</name>
</gene>
<dbReference type="GO" id="GO:0019843">
    <property type="term" value="F:rRNA binding"/>
    <property type="evidence" value="ECO:0007669"/>
    <property type="project" value="UniProtKB-UniRule"/>
</dbReference>
<evidence type="ECO:0000256" key="4">
    <source>
        <dbReference type="ARBA" id="ARBA00035206"/>
    </source>
</evidence>
<dbReference type="Gene3D" id="2.30.30.30">
    <property type="match status" value="1"/>
</dbReference>
<dbReference type="NCBIfam" id="TIGR01079">
    <property type="entry name" value="rplX_bact"/>
    <property type="match status" value="1"/>
</dbReference>
<dbReference type="PROSITE" id="PS01108">
    <property type="entry name" value="RIBOSOMAL_L24"/>
    <property type="match status" value="1"/>
</dbReference>
<comment type="function">
    <text evidence="5">One of two assembly initiator proteins, it binds directly to the 5'-end of the 23S rRNA, where it nucleates assembly of the 50S subunit.</text>
</comment>
<proteinExistence type="inferred from homology"/>
<dbReference type="EMBL" id="PFEE01000063">
    <property type="protein sequence ID" value="PJE63492.1"/>
    <property type="molecule type" value="Genomic_DNA"/>
</dbReference>
<keyword evidence="2 5" id="KW-0689">Ribosomal protein</keyword>
<dbReference type="GO" id="GO:0005840">
    <property type="term" value="C:ribosome"/>
    <property type="evidence" value="ECO:0007669"/>
    <property type="project" value="UniProtKB-KW"/>
</dbReference>
<reference evidence="8" key="1">
    <citation type="submission" date="2017-09" db="EMBL/GenBank/DDBJ databases">
        <title>Depth-based differentiation of microbial function through sediment-hosted aquifers and enrichment of novel symbionts in the deep terrestrial subsurface.</title>
        <authorList>
            <person name="Probst A.J."/>
            <person name="Ladd B."/>
            <person name="Jarett J.K."/>
            <person name="Geller-Mcgrath D.E."/>
            <person name="Sieber C.M.K."/>
            <person name="Emerson J.B."/>
            <person name="Anantharaman K."/>
            <person name="Thomas B.C."/>
            <person name="Malmstrom R."/>
            <person name="Stieglmeier M."/>
            <person name="Klingl A."/>
            <person name="Woyke T."/>
            <person name="Ryan C.M."/>
            <person name="Banfield J.F."/>
        </authorList>
    </citation>
    <scope>NUCLEOTIDE SEQUENCE [LARGE SCALE GENOMIC DNA]</scope>
</reference>
<keyword evidence="3 5" id="KW-0687">Ribonucleoprotein</keyword>
<dbReference type="Pfam" id="PF17136">
    <property type="entry name" value="ribosomal_L24"/>
    <property type="match status" value="1"/>
</dbReference>
<dbReference type="AlphaFoldDB" id="A0A2M8KU89"/>
<evidence type="ECO:0000256" key="3">
    <source>
        <dbReference type="ARBA" id="ARBA00023274"/>
    </source>
</evidence>
<dbReference type="InterPro" id="IPR014722">
    <property type="entry name" value="Rib_uL2_dom2"/>
</dbReference>
<protein>
    <recommendedName>
        <fullName evidence="4 5">Large ribosomal subunit protein uL24</fullName>
    </recommendedName>
</protein>
<comment type="caution">
    <text evidence="7">The sequence shown here is derived from an EMBL/GenBank/DDBJ whole genome shotgun (WGS) entry which is preliminary data.</text>
</comment>
<dbReference type="HAMAP" id="MF_01326_B">
    <property type="entry name" value="Ribosomal_uL24_B"/>
    <property type="match status" value="1"/>
</dbReference>
<comment type="subunit">
    <text evidence="5">Part of the 50S ribosomal subunit.</text>
</comment>
<sequence length="102" mass="11431">MKLRKGDTVQVLIGKDKKKQGVIERTYANSNRILVKDINKVKKHMRKSESMPQGGIIEVNRPLSVGKVMLVCPSCKKATRVGIEVGKDGKKRRICKQCSKPL</sequence>
<keyword evidence="5" id="KW-0699">rRNA-binding</keyword>